<dbReference type="SUPFAM" id="SSF46785">
    <property type="entry name" value="Winged helix' DNA-binding domain"/>
    <property type="match status" value="1"/>
</dbReference>
<dbReference type="SMART" id="SM00086">
    <property type="entry name" value="PAC"/>
    <property type="match status" value="2"/>
</dbReference>
<dbReference type="InterPro" id="IPR035965">
    <property type="entry name" value="PAS-like_dom_sf"/>
</dbReference>
<dbReference type="eggNOG" id="arCOG02350">
    <property type="taxonomic scope" value="Archaea"/>
</dbReference>
<gene>
    <name evidence="6" type="ORF">C491_19774</name>
</gene>
<dbReference type="Pfam" id="PF01590">
    <property type="entry name" value="GAF"/>
    <property type="match status" value="3"/>
</dbReference>
<dbReference type="PROSITE" id="PS50112">
    <property type="entry name" value="PAS"/>
    <property type="match status" value="1"/>
</dbReference>
<dbReference type="InterPro" id="IPR003018">
    <property type="entry name" value="GAF"/>
</dbReference>
<dbReference type="InterPro" id="IPR036390">
    <property type="entry name" value="WH_DNA-bd_sf"/>
</dbReference>
<evidence type="ECO:0000259" key="5">
    <source>
        <dbReference type="PROSITE" id="PS50113"/>
    </source>
</evidence>
<evidence type="ECO:0000256" key="3">
    <source>
        <dbReference type="SAM" id="MobiDB-lite"/>
    </source>
</evidence>
<dbReference type="SMART" id="SM00065">
    <property type="entry name" value="GAF"/>
    <property type="match status" value="7"/>
</dbReference>
<dbReference type="InterPro" id="IPR013655">
    <property type="entry name" value="PAS_fold_3"/>
</dbReference>
<dbReference type="eggNOG" id="arCOG04000">
    <property type="taxonomic scope" value="Archaea"/>
</dbReference>
<evidence type="ECO:0000259" key="4">
    <source>
        <dbReference type="PROSITE" id="PS50112"/>
    </source>
</evidence>
<keyword evidence="7" id="KW-1185">Reference proteome</keyword>
<dbReference type="InterPro" id="IPR052155">
    <property type="entry name" value="Biofilm_reg_signaling"/>
</dbReference>
<dbReference type="Gene3D" id="3.30.450.40">
    <property type="match status" value="7"/>
</dbReference>
<feature type="domain" description="PAC" evidence="5">
    <location>
        <begin position="1214"/>
        <end position="1266"/>
    </location>
</feature>
<dbReference type="InterPro" id="IPR000700">
    <property type="entry name" value="PAS-assoc_C"/>
</dbReference>
<dbReference type="Proteomes" id="UP000011688">
    <property type="component" value="Unassembled WGS sequence"/>
</dbReference>
<feature type="region of interest" description="Disordered" evidence="3">
    <location>
        <begin position="62"/>
        <end position="85"/>
    </location>
</feature>
<dbReference type="eggNOG" id="arCOG08095">
    <property type="taxonomic scope" value="Archaea"/>
</dbReference>
<dbReference type="Pfam" id="PF08447">
    <property type="entry name" value="PAS_3"/>
    <property type="match status" value="1"/>
</dbReference>
<dbReference type="Gene3D" id="3.30.450.20">
    <property type="entry name" value="PAS domain"/>
    <property type="match status" value="6"/>
</dbReference>
<reference evidence="6 7" key="1">
    <citation type="journal article" date="2014" name="PLoS Genet.">
        <title>Phylogenetically driven sequencing of extremely halophilic archaea reveals strategies for static and dynamic osmo-response.</title>
        <authorList>
            <person name="Becker E.A."/>
            <person name="Seitzer P.M."/>
            <person name="Tritt A."/>
            <person name="Larsen D."/>
            <person name="Krusor M."/>
            <person name="Yao A.I."/>
            <person name="Wu D."/>
            <person name="Madern D."/>
            <person name="Eisen J.A."/>
            <person name="Darling A.E."/>
            <person name="Facciotti M.T."/>
        </authorList>
    </citation>
    <scope>NUCLEOTIDE SEQUENCE [LARGE SCALE GENOMIC DNA]</scope>
    <source>
        <strain evidence="6 7">DSM 10524</strain>
    </source>
</reference>
<protein>
    <submittedName>
        <fullName evidence="6">PAS/PAC sensor protein</fullName>
    </submittedName>
</protein>
<dbReference type="InterPro" id="IPR007050">
    <property type="entry name" value="HTH_bacterioopsin"/>
</dbReference>
<evidence type="ECO:0000313" key="7">
    <source>
        <dbReference type="Proteomes" id="UP000011688"/>
    </source>
</evidence>
<dbReference type="PANTHER" id="PTHR44757:SF2">
    <property type="entry name" value="BIOFILM ARCHITECTURE MAINTENANCE PROTEIN MBAA"/>
    <property type="match status" value="1"/>
</dbReference>
<dbReference type="Pfam" id="PF15915">
    <property type="entry name" value="BAT"/>
    <property type="match status" value="1"/>
</dbReference>
<dbReference type="PATRIC" id="fig|1227497.3.peg.4053"/>
<dbReference type="InterPro" id="IPR031803">
    <property type="entry name" value="BAT_GAF/HTH-assoc"/>
</dbReference>
<feature type="domain" description="PAS" evidence="4">
    <location>
        <begin position="1141"/>
        <end position="1211"/>
    </location>
</feature>
<name>L9X1H4_9EURY</name>
<dbReference type="PROSITE" id="PS50113">
    <property type="entry name" value="PAC"/>
    <property type="match status" value="3"/>
</dbReference>
<dbReference type="eggNOG" id="arCOG02327">
    <property type="taxonomic scope" value="Archaea"/>
</dbReference>
<dbReference type="SUPFAM" id="SSF55785">
    <property type="entry name" value="PYP-like sensor domain (PAS domain)"/>
    <property type="match status" value="6"/>
</dbReference>
<dbReference type="InterPro" id="IPR001610">
    <property type="entry name" value="PAC"/>
</dbReference>
<dbReference type="eggNOG" id="arCOG05183">
    <property type="taxonomic scope" value="Archaea"/>
</dbReference>
<dbReference type="CDD" id="cd00130">
    <property type="entry name" value="PAS"/>
    <property type="match status" value="2"/>
</dbReference>
<dbReference type="InterPro" id="IPR029016">
    <property type="entry name" value="GAF-like_dom_sf"/>
</dbReference>
<dbReference type="eggNOG" id="arCOG02334">
    <property type="taxonomic scope" value="Archaea"/>
</dbReference>
<keyword evidence="2" id="KW-0804">Transcription</keyword>
<dbReference type="SMART" id="SM00091">
    <property type="entry name" value="PAS"/>
    <property type="match status" value="4"/>
</dbReference>
<organism evidence="6 7">
    <name type="scientific">Natronococcus amylolyticus DSM 10524</name>
    <dbReference type="NCBI Taxonomy" id="1227497"/>
    <lineage>
        <taxon>Archaea</taxon>
        <taxon>Methanobacteriati</taxon>
        <taxon>Methanobacteriota</taxon>
        <taxon>Stenosarchaea group</taxon>
        <taxon>Halobacteria</taxon>
        <taxon>Halobacteriales</taxon>
        <taxon>Natrialbaceae</taxon>
        <taxon>Natronococcus</taxon>
    </lineage>
</organism>
<dbReference type="Pfam" id="PF13188">
    <property type="entry name" value="PAS_8"/>
    <property type="match status" value="3"/>
</dbReference>
<dbReference type="InterPro" id="IPR000014">
    <property type="entry name" value="PAS"/>
</dbReference>
<dbReference type="FunFam" id="3.30.450.20:FF:000099">
    <property type="entry name" value="Sensory box sensor histidine kinase"/>
    <property type="match status" value="1"/>
</dbReference>
<dbReference type="STRING" id="1227497.C491_19774"/>
<dbReference type="InterPro" id="IPR013656">
    <property type="entry name" value="PAS_4"/>
</dbReference>
<dbReference type="eggNOG" id="arCOG02359">
    <property type="taxonomic scope" value="Archaea"/>
</dbReference>
<dbReference type="Pfam" id="PF04967">
    <property type="entry name" value="HTH_10"/>
    <property type="match status" value="1"/>
</dbReference>
<dbReference type="eggNOG" id="arCOG02348">
    <property type="taxonomic scope" value="Archaea"/>
</dbReference>
<accession>L9X1H4</accession>
<evidence type="ECO:0000313" key="6">
    <source>
        <dbReference type="EMBL" id="ELY54438.1"/>
    </source>
</evidence>
<dbReference type="NCBIfam" id="TIGR00229">
    <property type="entry name" value="sensory_box"/>
    <property type="match status" value="4"/>
</dbReference>
<evidence type="ECO:0000256" key="2">
    <source>
        <dbReference type="ARBA" id="ARBA00023163"/>
    </source>
</evidence>
<feature type="domain" description="PAC" evidence="5">
    <location>
        <begin position="187"/>
        <end position="241"/>
    </location>
</feature>
<dbReference type="eggNOG" id="arCOG02358">
    <property type="taxonomic scope" value="Archaea"/>
</dbReference>
<dbReference type="eggNOG" id="arCOG02276">
    <property type="taxonomic scope" value="Archaea"/>
</dbReference>
<dbReference type="Pfam" id="PF08448">
    <property type="entry name" value="PAS_4"/>
    <property type="match status" value="2"/>
</dbReference>
<comment type="caution">
    <text evidence="6">The sequence shown here is derived from an EMBL/GenBank/DDBJ whole genome shotgun (WGS) entry which is preliminary data.</text>
</comment>
<dbReference type="EMBL" id="AOIB01000037">
    <property type="protein sequence ID" value="ELY54438.1"/>
    <property type="molecule type" value="Genomic_DNA"/>
</dbReference>
<proteinExistence type="predicted"/>
<evidence type="ECO:0000256" key="1">
    <source>
        <dbReference type="ARBA" id="ARBA00023015"/>
    </source>
</evidence>
<keyword evidence="1" id="KW-0805">Transcription regulation</keyword>
<dbReference type="Pfam" id="PF13185">
    <property type="entry name" value="GAF_2"/>
    <property type="match status" value="3"/>
</dbReference>
<sequence length="2282" mass="258132">MFDHLGPPGTPFTTPEIAAEFDCSDRTVYNRLDALVEAGAIETKKVGANSRVWWKPVRDDRRVTENGGSTTNPRSQHAEQSSLFHSRGEMAERIREFDWGETPVGPIVDWPPQLRVAVDIMLGANEAIGIYWGDDLRLLYNDAAVERIGEKHPDALGQPARDVFPEAWDEFGSFHEQVMAGEGPVQREAQYLPIERDGTIEDVWWDSTFNPIPGEDGSVGGVFNISFDVTERLQAERKLRKREQETRQRYRQLFESITEGFCIVDVIFDGDDPVDYRIVEANETFTGLTDAEGRTINEMGAALEGYWYERYGEVARTGESMRFEEHVDAWGKWFDVFAFPVGDGDSNEVGILFDDITERKRQETALRESESKLAAELEATRRLGEFSTELIGEDDVAALSERVLDSALELVDADFASVQLYDPDRNDLELVANRGFSEEAESAWNRVTPEHGTTCGEAFRTGERVILSDVETDNDIAEAEELENYRQTGIRSMQTTPLVSRSGEVLGMFSTHWETPTEPSERELAHLDILARQAADLIERQQTVDALRESQERLDSFVTATSEVVYRQSPDWSELYHLDGKGFIVDTDEPRERWLEEYTPPEEKERVMAAVEEAIETESQFDLEHQVRRVDGSRGWIHSRAVPVRSDDGEITEWFGTATDITKRKEAERKLQQQAELDAFRIDLADAIRSLTDPVAVQQEAARVLGEQLNVARANYCEVLSEDGRVIVHSEYLHGDTPAALGEHHLDDFGQHLLESLQAGESVVVDDLRTDSQFTEEQRTSYLKYDIRSLLIAPILKGGQCTAYVVVNGSTPREWTDAEIEMVEETADRTWNAVQRAQAEQALRESEEKHRMLFESIDEGFMTMNVIFDEDDEAVDFQFLETNSAFEEITGYVDVEGERMRDLEPDYDEHDEQRFEKYGRIAQTGEPERFTDQARYLDGRWFDVFAFRIGEPEERTVAVLFSDITEQKQREERQDFLLQFSDALRAQPDAESIKDQAVEMIAEQLDLDRCYISKVSEEEGVARVGPEQIRSDLQPMSGIFQLSNYPEVMRQLATQTIQIANVADDPRFSDSENELLAGLNIVALLSVPLREGERDVIWALTGTTATPRQWTDSERILLEDAAERTWQAVERARTEEKIRESEKKFRTLAETAPALIWQNDEHGENQFVNQEFLDFTGMSEEAIRGEGWHTLVHPDERDAYVADYQAAVAEQRAWSNQNRLRRHDGEWRWFDNHAQPLFGTDGGYQGHVGVTMEITEHKQAEERQAYLLELNDALRPLTDPAAIQEEACRVLGEHLDVKRAQYGKLDLDRELIDITRDYYRGGQDVNELPSLVGEFDFDDFPAHAEAWLDRRSLAVNDAERDPALSESERAGMHQREVRATLSTPLVKNNEPMVVMAVTSSVPRKWTEEDIALLEETADRTWNAVQRAQAEQALRESEEKYRTLFESIDEGFCVVEIVRDENDRPVDMRYLEHNDAFERQTGLDDAVGKTHADLGLETDRNWFEKYGEVARTGVATRFERYHEPTQRWYNVFVSQIDTHHDRVALVFDDVTERKQRERRDQFMLDLNDEIRTLTDEEAVGEVCTELLAEEMGLDRAYLVRFDSEAEEALVGPEYHSDGLEPVSGLYPFSSFPDAVQQIQTETPVYDDVANDSSLHEAERQALLELDFGAWIGAPIRGENVDLALYAVYSDPHDWTEFELSLVEETADRTWTAVERARAEQALKTSNESLERLNDVGRKLIDADPEAIIDRMAELTVDVLDVEYAALWQYDEQTGTLDVVSEHAESETDLDGIGPSEVSHERVWETFIGDEIDVDVAIDIADDGSWPSRLGSRAFVPLGRHGVVFVGSGHAEAFDEWRLDLLEMVASTVETAWDRAESERALEQRNEELTRLDRLNILIRRTDQGLVDAETVERIDEMVCGRLADSALYEFAWLGEYDADADDVLPRAWAGVDSVSVEDLTVAPNGSPSQTSPFAAAVRSGEMQVVADIATDARAAPWREAALGLGARSCLAIPLAYDDSVYGVVVVYGGQPQPDERDLDVLSELGRTVGHAIHAVETRRTSRTESVVELTLQTTTADTPLVRLAQALDCVLEFEGLVPGADGETTIFFTAQDVDPDEVAAAAERSLAFEELIPLVERDEGHRFKAQVTDESLAAGFLEAGASIRSLTMDAGTATAVVAAPGSTDVRGFIEEFKQDLPDLDLLARRSRQPSPDIAQQLQTAFEDRLTPRQRETLQLAYRSGYFESPRVQTGQDLSEALDLSQSTFNHHLRAAERRVFEAVFDSV</sequence>
<feature type="domain" description="PAC" evidence="5">
    <location>
        <begin position="621"/>
        <end position="673"/>
    </location>
</feature>
<dbReference type="PANTHER" id="PTHR44757">
    <property type="entry name" value="DIGUANYLATE CYCLASE DGCP"/>
    <property type="match status" value="1"/>
</dbReference>
<feature type="compositionally biased region" description="Polar residues" evidence="3">
    <location>
        <begin position="66"/>
        <end position="84"/>
    </location>
</feature>
<dbReference type="SUPFAM" id="SSF55781">
    <property type="entry name" value="GAF domain-like"/>
    <property type="match status" value="7"/>
</dbReference>